<organism evidence="2 3">
    <name type="scientific">Actinomycetospora termitidis</name>
    <dbReference type="NCBI Taxonomy" id="3053470"/>
    <lineage>
        <taxon>Bacteria</taxon>
        <taxon>Bacillati</taxon>
        <taxon>Actinomycetota</taxon>
        <taxon>Actinomycetes</taxon>
        <taxon>Pseudonocardiales</taxon>
        <taxon>Pseudonocardiaceae</taxon>
        <taxon>Actinomycetospora</taxon>
    </lineage>
</organism>
<gene>
    <name evidence="2" type="ORF">QRT03_05445</name>
</gene>
<sequence>MTETRTHLHTVLTDLADVVGGVGDDQWRTRTPCSEFDVDALVDHVAGWSTTFATGYADPEGRAPGGPTAVEGDRAAAIRTAADRMDEALAAGAAQRPLSLGGAAMPGEMALSMILWEYQVHGWDLATALGRPWSPDPEGLEASLAFAPMMLTDDYQGEGKPFAARVPVAADAPALDRLVAISGRDPHWSA</sequence>
<evidence type="ECO:0000313" key="3">
    <source>
        <dbReference type="Proteomes" id="UP001231924"/>
    </source>
</evidence>
<dbReference type="InterPro" id="IPR034660">
    <property type="entry name" value="DinB/YfiT-like"/>
</dbReference>
<dbReference type="EMBL" id="JASVWF010000001">
    <property type="protein sequence ID" value="MDL5155391.1"/>
    <property type="molecule type" value="Genomic_DNA"/>
</dbReference>
<dbReference type="InterPro" id="IPR017520">
    <property type="entry name" value="CHP03086"/>
</dbReference>
<comment type="caution">
    <text evidence="2">The sequence shown here is derived from an EMBL/GenBank/DDBJ whole genome shotgun (WGS) entry which is preliminary data.</text>
</comment>
<dbReference type="NCBIfam" id="TIGR03083">
    <property type="entry name" value="maleylpyruvate isomerase family mycothiol-dependent enzyme"/>
    <property type="match status" value="1"/>
</dbReference>
<proteinExistence type="predicted"/>
<keyword evidence="3" id="KW-1185">Reference proteome</keyword>
<dbReference type="RefSeq" id="WP_286051492.1">
    <property type="nucleotide sequence ID" value="NZ_JASVWF010000001.1"/>
</dbReference>
<dbReference type="SUPFAM" id="SSF109854">
    <property type="entry name" value="DinB/YfiT-like putative metalloenzymes"/>
    <property type="match status" value="1"/>
</dbReference>
<dbReference type="InterPro" id="IPR024344">
    <property type="entry name" value="MDMPI_metal-binding"/>
</dbReference>
<dbReference type="NCBIfam" id="TIGR03086">
    <property type="entry name" value="TIGR03086 family metal-binding protein"/>
    <property type="match status" value="1"/>
</dbReference>
<dbReference type="Pfam" id="PF11716">
    <property type="entry name" value="MDMPI_N"/>
    <property type="match status" value="1"/>
</dbReference>
<name>A0ABT7M3Z7_9PSEU</name>
<protein>
    <submittedName>
        <fullName evidence="2">TIGR03086 family metal-binding protein</fullName>
    </submittedName>
</protein>
<reference evidence="2 3" key="1">
    <citation type="submission" date="2023-06" db="EMBL/GenBank/DDBJ databases">
        <title>Actinomycetospora Odt1-22.</title>
        <authorList>
            <person name="Supong K."/>
        </authorList>
    </citation>
    <scope>NUCLEOTIDE SEQUENCE [LARGE SCALE GENOMIC DNA]</scope>
    <source>
        <strain evidence="2 3">Odt1-22</strain>
    </source>
</reference>
<evidence type="ECO:0000313" key="2">
    <source>
        <dbReference type="EMBL" id="MDL5155391.1"/>
    </source>
</evidence>
<dbReference type="Gene3D" id="1.20.120.450">
    <property type="entry name" value="dinb family like domain"/>
    <property type="match status" value="1"/>
</dbReference>
<evidence type="ECO:0000259" key="1">
    <source>
        <dbReference type="Pfam" id="PF11716"/>
    </source>
</evidence>
<accession>A0ABT7M3Z7</accession>
<dbReference type="Proteomes" id="UP001231924">
    <property type="component" value="Unassembled WGS sequence"/>
</dbReference>
<dbReference type="InterPro" id="IPR017517">
    <property type="entry name" value="Maleyloyr_isom"/>
</dbReference>
<feature type="domain" description="Mycothiol-dependent maleylpyruvate isomerase metal-binding" evidence="1">
    <location>
        <begin position="10"/>
        <end position="126"/>
    </location>
</feature>